<sequence>MSKITVLSDADLDAVTGAWGGFTKNVVIGSGNGGTAISGVATGNIKNSWVSISNSYTGDANANGGVFIYN</sequence>
<evidence type="ECO:0000313" key="2">
    <source>
        <dbReference type="Proteomes" id="UP000600101"/>
    </source>
</evidence>
<accession>A0A9X0QYU8</accession>
<dbReference type="EMBL" id="JACOMF010000007">
    <property type="protein sequence ID" value="MBC4015423.1"/>
    <property type="molecule type" value="Genomic_DNA"/>
</dbReference>
<comment type="caution">
    <text evidence="1">The sequence shown here is derived from an EMBL/GenBank/DDBJ whole genome shotgun (WGS) entry which is preliminary data.</text>
</comment>
<dbReference type="RefSeq" id="WP_186770189.1">
    <property type="nucleotide sequence ID" value="NZ_JACOMF010000007.1"/>
</dbReference>
<proteinExistence type="predicted"/>
<keyword evidence="2" id="KW-1185">Reference proteome</keyword>
<evidence type="ECO:0008006" key="3">
    <source>
        <dbReference type="Google" id="ProtNLM"/>
    </source>
</evidence>
<protein>
    <recommendedName>
        <fullName evidence="3">Bacteriocin</fullName>
    </recommendedName>
</protein>
<dbReference type="AlphaFoldDB" id="A0A9X0QYU8"/>
<organism evidence="1 2">
    <name type="scientific">Siccirubricoccus deserti</name>
    <dbReference type="NCBI Taxonomy" id="2013562"/>
    <lineage>
        <taxon>Bacteria</taxon>
        <taxon>Pseudomonadati</taxon>
        <taxon>Pseudomonadota</taxon>
        <taxon>Alphaproteobacteria</taxon>
        <taxon>Acetobacterales</taxon>
        <taxon>Roseomonadaceae</taxon>
        <taxon>Siccirubricoccus</taxon>
    </lineage>
</organism>
<evidence type="ECO:0000313" key="1">
    <source>
        <dbReference type="EMBL" id="MBC4015423.1"/>
    </source>
</evidence>
<dbReference type="Proteomes" id="UP000600101">
    <property type="component" value="Unassembled WGS sequence"/>
</dbReference>
<name>A0A9X0QYU8_9PROT</name>
<gene>
    <name evidence="1" type="ORF">H7965_08785</name>
</gene>
<reference evidence="1" key="1">
    <citation type="submission" date="2020-08" db="EMBL/GenBank/DDBJ databases">
        <authorList>
            <person name="Hu Y."/>
            <person name="Nguyen S.V."/>
            <person name="Li F."/>
            <person name="Fanning S."/>
        </authorList>
    </citation>
    <scope>NUCLEOTIDE SEQUENCE</scope>
    <source>
        <strain evidence="1">SYSU D8009</strain>
    </source>
</reference>